<sequence>MIDLITRIAWLYYKEGLKESQIATMLGIDYGTGGAKGCRRIYGDYA</sequence>
<accession>X0VW70</accession>
<dbReference type="Gene3D" id="1.10.10.60">
    <property type="entry name" value="Homeodomain-like"/>
    <property type="match status" value="1"/>
</dbReference>
<name>X0VW70_9ZZZZ</name>
<protein>
    <submittedName>
        <fullName evidence="1">Uncharacterized protein</fullName>
    </submittedName>
</protein>
<comment type="caution">
    <text evidence="1">The sequence shown here is derived from an EMBL/GenBank/DDBJ whole genome shotgun (WGS) entry which is preliminary data.</text>
</comment>
<reference evidence="1" key="1">
    <citation type="journal article" date="2014" name="Front. Microbiol.">
        <title>High frequency of phylogenetically diverse reductive dehalogenase-homologous genes in deep subseafloor sedimentary metagenomes.</title>
        <authorList>
            <person name="Kawai M."/>
            <person name="Futagami T."/>
            <person name="Toyoda A."/>
            <person name="Takaki Y."/>
            <person name="Nishi S."/>
            <person name="Hori S."/>
            <person name="Arai W."/>
            <person name="Tsubouchi T."/>
            <person name="Morono Y."/>
            <person name="Uchiyama I."/>
            <person name="Ito T."/>
            <person name="Fujiyama A."/>
            <person name="Inagaki F."/>
            <person name="Takami H."/>
        </authorList>
    </citation>
    <scope>NUCLEOTIDE SEQUENCE</scope>
    <source>
        <strain evidence="1">Expedition CK06-06</strain>
    </source>
</reference>
<dbReference type="EMBL" id="BARS01037118">
    <property type="protein sequence ID" value="GAG22659.1"/>
    <property type="molecule type" value="Genomic_DNA"/>
</dbReference>
<proteinExistence type="predicted"/>
<evidence type="ECO:0000313" key="1">
    <source>
        <dbReference type="EMBL" id="GAG22659.1"/>
    </source>
</evidence>
<dbReference type="AlphaFoldDB" id="X0VW70"/>
<gene>
    <name evidence="1" type="ORF">S01H1_56950</name>
</gene>
<organism evidence="1">
    <name type="scientific">marine sediment metagenome</name>
    <dbReference type="NCBI Taxonomy" id="412755"/>
    <lineage>
        <taxon>unclassified sequences</taxon>
        <taxon>metagenomes</taxon>
        <taxon>ecological metagenomes</taxon>
    </lineage>
</organism>